<protein>
    <recommendedName>
        <fullName evidence="4">DUF229 domain containing protein</fullName>
    </recommendedName>
</protein>
<proteinExistence type="predicted"/>
<dbReference type="SUPFAM" id="SSF53649">
    <property type="entry name" value="Alkaline phosphatase-like"/>
    <property type="match status" value="1"/>
</dbReference>
<keyword evidence="1" id="KW-1133">Transmembrane helix</keyword>
<keyword evidence="1" id="KW-0472">Membrane</keyword>
<dbReference type="Gene3D" id="3.40.720.10">
    <property type="entry name" value="Alkaline Phosphatase, subunit A"/>
    <property type="match status" value="1"/>
</dbReference>
<reference evidence="2 3" key="1">
    <citation type="journal article" date="2017" name="Nat. Ecol. Evol.">
        <title>Scallop genome provides insights into evolution of bilaterian karyotype and development.</title>
        <authorList>
            <person name="Wang S."/>
            <person name="Zhang J."/>
            <person name="Jiao W."/>
            <person name="Li J."/>
            <person name="Xun X."/>
            <person name="Sun Y."/>
            <person name="Guo X."/>
            <person name="Huan P."/>
            <person name="Dong B."/>
            <person name="Zhang L."/>
            <person name="Hu X."/>
            <person name="Sun X."/>
            <person name="Wang J."/>
            <person name="Zhao C."/>
            <person name="Wang Y."/>
            <person name="Wang D."/>
            <person name="Huang X."/>
            <person name="Wang R."/>
            <person name="Lv J."/>
            <person name="Li Y."/>
            <person name="Zhang Z."/>
            <person name="Liu B."/>
            <person name="Lu W."/>
            <person name="Hui Y."/>
            <person name="Liang J."/>
            <person name="Zhou Z."/>
            <person name="Hou R."/>
            <person name="Li X."/>
            <person name="Liu Y."/>
            <person name="Li H."/>
            <person name="Ning X."/>
            <person name="Lin Y."/>
            <person name="Zhao L."/>
            <person name="Xing Q."/>
            <person name="Dou J."/>
            <person name="Li Y."/>
            <person name="Mao J."/>
            <person name="Guo H."/>
            <person name="Dou H."/>
            <person name="Li T."/>
            <person name="Mu C."/>
            <person name="Jiang W."/>
            <person name="Fu Q."/>
            <person name="Fu X."/>
            <person name="Miao Y."/>
            <person name="Liu J."/>
            <person name="Yu Q."/>
            <person name="Li R."/>
            <person name="Liao H."/>
            <person name="Li X."/>
            <person name="Kong Y."/>
            <person name="Jiang Z."/>
            <person name="Chourrout D."/>
            <person name="Li R."/>
            <person name="Bao Z."/>
        </authorList>
    </citation>
    <scope>NUCLEOTIDE SEQUENCE [LARGE SCALE GENOMIC DNA]</scope>
    <source>
        <strain evidence="2 3">PY_sf001</strain>
    </source>
</reference>
<dbReference type="CDD" id="cd16021">
    <property type="entry name" value="ALP_like"/>
    <property type="match status" value="1"/>
</dbReference>
<evidence type="ECO:0000313" key="3">
    <source>
        <dbReference type="Proteomes" id="UP000242188"/>
    </source>
</evidence>
<dbReference type="PANTHER" id="PTHR10974">
    <property type="entry name" value="FI08016P-RELATED"/>
    <property type="match status" value="1"/>
</dbReference>
<dbReference type="AlphaFoldDB" id="A0A210PX67"/>
<sequence>MTHSSSNGYIFLEIPYIILQTCYIIWVFICDSMRSIITGNRKSQKQNRKLILLAVSTLFVMYMMSKYTLTPRFTFTNENVYGKCIIPNLNPFDESIKKFEWHPNKIKCDDNPTLVFVNDDGFLQYNESAVRQQHLVGVTCVYSVVSRQKGNDDYVDFGPEVKLKEPTRVTGDYFRVKCKDSSSRNVYDVMHYQIDSKTVKETRKIQSESDDKFSILILGVDAVSRLAAIRKLPKTFAYLRDEMKAFEFKGHMKVADNTFPNVVPMLTGKKAYSNELPSKDVTSVKFDSYPFVWYALAAAGYATLYSEDYADINMFNLGKAGFDRQPTDHYMRPYWRGIKKIDLLGTLINSALMGFEDQKMGLKKTSTLCYGNTPKHVLSLNHAKEFIKRYSHKLRFSFTWLNEISHDYVNFLELGDDDFKTFFQWINENGHFDNSFVVFLSDHGSRIDSIRNTYVGRIEERMPLLQIAVPRKLRDRYPSLVQNMEDNTQRLTTHFDFHETLLDIMNSKFDSSSEKPALARGISLFSPIPESRSCAQAGVPEHYCACYGSEEISVTLPVINRIATFVVDEINLLLGVHNDLCEKLSLKQIKHAEKIELGLKANGDVEFFSFRQFFEEPEKQKEERYLVLIETIPGNALLEATVLVDNHKRFRLLGEVSRTNKYGKQSHCVKEDALRLYCLCKQPPP</sequence>
<evidence type="ECO:0008006" key="4">
    <source>
        <dbReference type="Google" id="ProtNLM"/>
    </source>
</evidence>
<dbReference type="Proteomes" id="UP000242188">
    <property type="component" value="Unassembled WGS sequence"/>
</dbReference>
<dbReference type="InterPro" id="IPR004245">
    <property type="entry name" value="DUF229"/>
</dbReference>
<dbReference type="EMBL" id="NEDP02005425">
    <property type="protein sequence ID" value="OWF41052.1"/>
    <property type="molecule type" value="Genomic_DNA"/>
</dbReference>
<name>A0A210PX67_MIZYE</name>
<dbReference type="GO" id="GO:0005615">
    <property type="term" value="C:extracellular space"/>
    <property type="evidence" value="ECO:0007669"/>
    <property type="project" value="TreeGrafter"/>
</dbReference>
<keyword evidence="3" id="KW-1185">Reference proteome</keyword>
<evidence type="ECO:0000313" key="2">
    <source>
        <dbReference type="EMBL" id="OWF41052.1"/>
    </source>
</evidence>
<dbReference type="PANTHER" id="PTHR10974:SF1">
    <property type="entry name" value="FI08016P-RELATED"/>
    <property type="match status" value="1"/>
</dbReference>
<organism evidence="2 3">
    <name type="scientific">Mizuhopecten yessoensis</name>
    <name type="common">Japanese scallop</name>
    <name type="synonym">Patinopecten yessoensis</name>
    <dbReference type="NCBI Taxonomy" id="6573"/>
    <lineage>
        <taxon>Eukaryota</taxon>
        <taxon>Metazoa</taxon>
        <taxon>Spiralia</taxon>
        <taxon>Lophotrochozoa</taxon>
        <taxon>Mollusca</taxon>
        <taxon>Bivalvia</taxon>
        <taxon>Autobranchia</taxon>
        <taxon>Pteriomorphia</taxon>
        <taxon>Pectinida</taxon>
        <taxon>Pectinoidea</taxon>
        <taxon>Pectinidae</taxon>
        <taxon>Mizuhopecten</taxon>
    </lineage>
</organism>
<dbReference type="FunFam" id="3.40.720.10:FF:000017">
    <property type="entry name" value="Predicted protein"/>
    <property type="match status" value="1"/>
</dbReference>
<feature type="transmembrane region" description="Helical" evidence="1">
    <location>
        <begin position="50"/>
        <end position="69"/>
    </location>
</feature>
<accession>A0A210PX67</accession>
<dbReference type="InterPro" id="IPR017850">
    <property type="entry name" value="Alkaline_phosphatase_core_sf"/>
</dbReference>
<evidence type="ECO:0000256" key="1">
    <source>
        <dbReference type="SAM" id="Phobius"/>
    </source>
</evidence>
<dbReference type="OrthoDB" id="413313at2759"/>
<feature type="transmembrane region" description="Helical" evidence="1">
    <location>
        <begin position="6"/>
        <end position="29"/>
    </location>
</feature>
<comment type="caution">
    <text evidence="2">The sequence shown here is derived from an EMBL/GenBank/DDBJ whole genome shotgun (WGS) entry which is preliminary data.</text>
</comment>
<dbReference type="Pfam" id="PF02995">
    <property type="entry name" value="DUF229"/>
    <property type="match status" value="1"/>
</dbReference>
<dbReference type="STRING" id="6573.A0A210PX67"/>
<gene>
    <name evidence="2" type="ORF">KP79_PYT17104</name>
</gene>
<keyword evidence="1" id="KW-0812">Transmembrane</keyword>